<keyword evidence="1" id="KW-0347">Helicase</keyword>
<protein>
    <submittedName>
        <fullName evidence="1">Holliday junction branch migration DNA helicase RuvB</fullName>
    </submittedName>
</protein>
<dbReference type="GO" id="GO:0004386">
    <property type="term" value="F:helicase activity"/>
    <property type="evidence" value="ECO:0007669"/>
    <property type="project" value="UniProtKB-KW"/>
</dbReference>
<comment type="caution">
    <text evidence="1">The sequence shown here is derived from an EMBL/GenBank/DDBJ whole genome shotgun (WGS) entry which is preliminary data.</text>
</comment>
<keyword evidence="1" id="KW-0378">Hydrolase</keyword>
<accession>A0ABX1JJZ9</accession>
<evidence type="ECO:0000313" key="1">
    <source>
        <dbReference type="EMBL" id="NKX49603.1"/>
    </source>
</evidence>
<dbReference type="EMBL" id="JAAZSR010000026">
    <property type="protein sequence ID" value="NKX49603.1"/>
    <property type="molecule type" value="Genomic_DNA"/>
</dbReference>
<organism evidence="1 2">
    <name type="scientific">Arthrobacter deserti</name>
    <dbReference type="NCBI Taxonomy" id="1742687"/>
    <lineage>
        <taxon>Bacteria</taxon>
        <taxon>Bacillati</taxon>
        <taxon>Actinomycetota</taxon>
        <taxon>Actinomycetes</taxon>
        <taxon>Micrococcales</taxon>
        <taxon>Micrococcaceae</taxon>
        <taxon>Arthrobacter</taxon>
    </lineage>
</organism>
<evidence type="ECO:0000313" key="2">
    <source>
        <dbReference type="Proteomes" id="UP000523795"/>
    </source>
</evidence>
<keyword evidence="1" id="KW-0547">Nucleotide-binding</keyword>
<sequence length="57" mass="6264">MAGRERDSLVSAAGGAEERALEAALRPKNLDDFVGQARVRRQLSLVLEASRIRERTA</sequence>
<reference evidence="1 2" key="1">
    <citation type="submission" date="2020-04" db="EMBL/GenBank/DDBJ databases">
        <authorList>
            <person name="Liu S."/>
        </authorList>
    </citation>
    <scope>NUCLEOTIDE SEQUENCE [LARGE SCALE GENOMIC DNA]</scope>
    <source>
        <strain evidence="1 2">CGMCC 1.15091</strain>
    </source>
</reference>
<name>A0ABX1JJZ9_9MICC</name>
<keyword evidence="1" id="KW-0067">ATP-binding</keyword>
<dbReference type="Proteomes" id="UP000523795">
    <property type="component" value="Unassembled WGS sequence"/>
</dbReference>
<keyword evidence="2" id="KW-1185">Reference proteome</keyword>
<proteinExistence type="predicted"/>
<feature type="non-terminal residue" evidence="1">
    <location>
        <position position="57"/>
    </location>
</feature>
<gene>
    <name evidence="1" type="ORF">HER39_03220</name>
</gene>